<dbReference type="GO" id="GO:0017056">
    <property type="term" value="F:structural constituent of nuclear pore"/>
    <property type="evidence" value="ECO:0007669"/>
    <property type="project" value="TreeGrafter"/>
</dbReference>
<evidence type="ECO:0000313" key="9">
    <source>
        <dbReference type="Proteomes" id="UP000019132"/>
    </source>
</evidence>
<dbReference type="OMA" id="HAQQNYE"/>
<evidence type="ECO:0000313" key="8">
    <source>
        <dbReference type="EnsemblProtists" id="PYU1_T012409"/>
    </source>
</evidence>
<dbReference type="InterPro" id="IPR057974">
    <property type="entry name" value="NUA/TPR/MLP1-2-like_dom"/>
</dbReference>
<evidence type="ECO:0000259" key="6">
    <source>
        <dbReference type="Pfam" id="PF07926"/>
    </source>
</evidence>
<feature type="region of interest" description="Disordered" evidence="5">
    <location>
        <begin position="531"/>
        <end position="561"/>
    </location>
</feature>
<protein>
    <submittedName>
        <fullName evidence="8">Uncharacterized protein</fullName>
    </submittedName>
</protein>
<dbReference type="Proteomes" id="UP000019132">
    <property type="component" value="Unassembled WGS sequence"/>
</dbReference>
<keyword evidence="3" id="KW-0539">Nucleus</keyword>
<feature type="region of interest" description="Disordered" evidence="5">
    <location>
        <begin position="1430"/>
        <end position="1466"/>
    </location>
</feature>
<feature type="region of interest" description="Disordered" evidence="5">
    <location>
        <begin position="1163"/>
        <end position="1185"/>
    </location>
</feature>
<feature type="compositionally biased region" description="Basic and acidic residues" evidence="5">
    <location>
        <begin position="1430"/>
        <end position="1450"/>
    </location>
</feature>
<dbReference type="Pfam" id="PF07926">
    <property type="entry name" value="TPR_MLP1_2"/>
    <property type="match status" value="1"/>
</dbReference>
<organism evidence="8 9">
    <name type="scientific">Globisporangium ultimum (strain ATCC 200006 / CBS 805.95 / DAOM BR144)</name>
    <name type="common">Pythium ultimum</name>
    <dbReference type="NCBI Taxonomy" id="431595"/>
    <lineage>
        <taxon>Eukaryota</taxon>
        <taxon>Sar</taxon>
        <taxon>Stramenopiles</taxon>
        <taxon>Oomycota</taxon>
        <taxon>Peronosporomycetes</taxon>
        <taxon>Pythiales</taxon>
        <taxon>Pythiaceae</taxon>
        <taxon>Globisporangium</taxon>
    </lineage>
</organism>
<reference evidence="9" key="1">
    <citation type="journal article" date="2010" name="Genome Biol.">
        <title>Genome sequence of the necrotrophic plant pathogen Pythium ultimum reveals original pathogenicity mechanisms and effector repertoire.</title>
        <authorList>
            <person name="Levesque C.A."/>
            <person name="Brouwer H."/>
            <person name="Cano L."/>
            <person name="Hamilton J.P."/>
            <person name="Holt C."/>
            <person name="Huitema E."/>
            <person name="Raffaele S."/>
            <person name="Robideau G.P."/>
            <person name="Thines M."/>
            <person name="Win J."/>
            <person name="Zerillo M.M."/>
            <person name="Beakes G.W."/>
            <person name="Boore J.L."/>
            <person name="Busam D."/>
            <person name="Dumas B."/>
            <person name="Ferriera S."/>
            <person name="Fuerstenberg S.I."/>
            <person name="Gachon C.M."/>
            <person name="Gaulin E."/>
            <person name="Govers F."/>
            <person name="Grenville-Briggs L."/>
            <person name="Horner N."/>
            <person name="Hostetler J."/>
            <person name="Jiang R.H."/>
            <person name="Johnson J."/>
            <person name="Krajaejun T."/>
            <person name="Lin H."/>
            <person name="Meijer H.J."/>
            <person name="Moore B."/>
            <person name="Morris P."/>
            <person name="Phuntmart V."/>
            <person name="Puiu D."/>
            <person name="Shetty J."/>
            <person name="Stajich J.E."/>
            <person name="Tripathy S."/>
            <person name="Wawra S."/>
            <person name="van West P."/>
            <person name="Whitty B.R."/>
            <person name="Coutinho P.M."/>
            <person name="Henrissat B."/>
            <person name="Martin F."/>
            <person name="Thomas P.D."/>
            <person name="Tyler B.M."/>
            <person name="De Vries R.P."/>
            <person name="Kamoun S."/>
            <person name="Yandell M."/>
            <person name="Tisserat N."/>
            <person name="Buell C.R."/>
        </authorList>
    </citation>
    <scope>NUCLEOTIDE SEQUENCE</scope>
    <source>
        <strain evidence="9">DAOM:BR144</strain>
    </source>
</reference>
<feature type="compositionally biased region" description="Polar residues" evidence="5">
    <location>
        <begin position="613"/>
        <end position="627"/>
    </location>
</feature>
<reference evidence="8" key="3">
    <citation type="submission" date="2015-02" db="UniProtKB">
        <authorList>
            <consortium name="EnsemblProtists"/>
        </authorList>
    </citation>
    <scope>IDENTIFICATION</scope>
    <source>
        <strain evidence="8">DAOM BR144</strain>
    </source>
</reference>
<dbReference type="HOGENOM" id="CLU_002559_0_0_1"/>
<feature type="region of interest" description="Disordered" evidence="5">
    <location>
        <begin position="612"/>
        <end position="644"/>
    </location>
</feature>
<evidence type="ECO:0000256" key="5">
    <source>
        <dbReference type="SAM" id="MobiDB-lite"/>
    </source>
</evidence>
<dbReference type="InParanoid" id="K3X5B0"/>
<feature type="compositionally biased region" description="Basic and acidic residues" evidence="5">
    <location>
        <begin position="1163"/>
        <end position="1176"/>
    </location>
</feature>
<proteinExistence type="predicted"/>
<sequence length="1466" mass="167146">MADPEARAAAADAAATSINQEQLFHELEQKYIELKSEFTVCETEKQAIATEKHEAMAELKRVQALARERETELVHAKETLMRVTSEKEHLRFQLKTAQSLAERRLLEIETLQATVKEQTKQLVESQRREMEALQRAGEQEAQVDPLRHSIARLQTEIENSKQHTQWLESQVDEKTKFTQELRQSLSKQTREYEELKMKYTEEITSTKRQLENARQVSKKLESSLIQSKEQVKEIQAAKVHDEERFQNELSAQRRLAELYKESASDANARVTELQELCDSLRTSLAESDEALALETERTKAQVEHLFREQTEASEKTIAALDQKLKEANAKIEELEKKKIFSLQTASAVADLSSAAGEAHLAAHGLSPKQMYDHIVELEETLREERTEKEKLQLYMDRIVKEVQEKAPIIMGLRLDHERAVASHTQMSERLEVCMQELAKSKSKEEHAWKEKHAFEKKCESLSQTVDDLSRQVQHLLFRSQENRAERIPGDVVSENLVVFKNVEELQTRNQQLLTVIRELSELNKQKEHATLLGSEYESSTSSNASAHLIASGDSDDEGDRLDISGRLSQARKEIQELRAEREQERQMIAAIVKQRDMYRVLLAQSDNKFLEPNSVNGAASGNATASYDSAASARPASTRRTSFDVTESRAVRELQVEFDDYKKEKQANAKIIQASLDQVRGELSQAKLAQMQAQVEAKCNKERYEASEVRRQDVEDELVRLRSKTEQLSSLLLQHQQLLSDSDAKLEAAVSRAHSLGIEKESAAREADYLKKNETKLQQELTSLRFDNTNLLKVMESTRRMESAREERDRREAETLAQKVEGLESRLHDAYAKNEEREAVTGANLLATEQEKKAALTELEKVKKAQVEQNEKLVRLEEQKSAADSKSTLLEKEVTHLREQLRKGASAAAAERVAALEVQLRDAQREVQSSLALRKSLTENVARYKAIAEANEKSLNELSAASEKWKESQEIKLQGLEKERDHFQEELTKSRAMVKEQVLELNKLRDTIDNIEESHKVSLNQALEKQSLALIQAEGSRQEITALRDEIALLKKDLSSAQENYERELQLHAAEVSKAAASRKQIEELQNKKQELFGDVLDLKAKLANVDQEAHEHLENLRKELREVSEAKDALSQQNKLLHSQLERAASQVRRAHEQELMKNAVEKRQKAGEEGKTDGDGVTSAQHNKEVDDLRSVIAFLRRESEISVSKLDLAQQEIQRYRAQVLSLESTVARLHDEIKTLSSNGDKQGSNETTSNAPSEAAKRVAQLEQLSLLRESNATLRDESQKYLAKLKEEEAKVKALEEQLTPLRNSEASLKTLVASLKQEIVTLNDANKRWKQRVEQLVEKYQQVDPAEHDKVVSEKEALVKEVTELKANQTILQSELDTLRSSEGKLLEEEKTKVENWKKQYDRIKGFAKTWKTKAETFSKQLADKTKEADDKSNAVTELETKVKPSSHRSKIQEKLRRL</sequence>
<feature type="domain" description="NUA/TPR/MLP1-2-like" evidence="7">
    <location>
        <begin position="446"/>
        <end position="527"/>
    </location>
</feature>
<keyword evidence="9" id="KW-1185">Reference proteome</keyword>
<evidence type="ECO:0000259" key="7">
    <source>
        <dbReference type="Pfam" id="PF25785"/>
    </source>
</evidence>
<keyword evidence="2 4" id="KW-0175">Coiled coil</keyword>
<dbReference type="EMBL" id="GL376610">
    <property type="status" value="NOT_ANNOTATED_CDS"/>
    <property type="molecule type" value="Genomic_DNA"/>
</dbReference>
<dbReference type="PANTHER" id="PTHR18898">
    <property type="entry name" value="NUCLEOPROTEIN TPR-RELATED"/>
    <property type="match status" value="1"/>
</dbReference>
<dbReference type="PANTHER" id="PTHR18898:SF2">
    <property type="entry name" value="NUCLEOPROTEIN TPR"/>
    <property type="match status" value="1"/>
</dbReference>
<feature type="coiled-coil region" evidence="4">
    <location>
        <begin position="704"/>
        <end position="731"/>
    </location>
</feature>
<feature type="compositionally biased region" description="Low complexity" evidence="5">
    <location>
        <begin position="534"/>
        <end position="546"/>
    </location>
</feature>
<feature type="coiled-coil region" evidence="4">
    <location>
        <begin position="760"/>
        <end position="940"/>
    </location>
</feature>
<dbReference type="GO" id="GO:0006606">
    <property type="term" value="P:protein import into nucleus"/>
    <property type="evidence" value="ECO:0007669"/>
    <property type="project" value="InterPro"/>
</dbReference>
<dbReference type="EnsemblProtists" id="PYU1_T012409">
    <property type="protein sequence ID" value="PYU1_T012409"/>
    <property type="gene ID" value="PYU1_G012383"/>
</dbReference>
<feature type="coiled-coil region" evidence="4">
    <location>
        <begin position="1277"/>
        <end position="1382"/>
    </location>
</feature>
<feature type="coiled-coil region" evidence="4">
    <location>
        <begin position="178"/>
        <end position="276"/>
    </location>
</feature>
<dbReference type="InterPro" id="IPR012929">
    <property type="entry name" value="Nucleoprot-TPR/MLP1-2_dom"/>
</dbReference>
<accession>K3X5B0</accession>
<evidence type="ECO:0000256" key="3">
    <source>
        <dbReference type="ARBA" id="ARBA00023242"/>
    </source>
</evidence>
<dbReference type="eggNOG" id="KOG4674">
    <property type="taxonomic scope" value="Eukaryota"/>
</dbReference>
<feature type="region of interest" description="Disordered" evidence="5">
    <location>
        <begin position="1239"/>
        <end position="1262"/>
    </location>
</feature>
<dbReference type="STRING" id="431595.K3X5B0"/>
<name>K3X5B0_GLOUD</name>
<dbReference type="GO" id="GO:0006406">
    <property type="term" value="P:mRNA export from nucleus"/>
    <property type="evidence" value="ECO:0007669"/>
    <property type="project" value="TreeGrafter"/>
</dbReference>
<feature type="coiled-coil region" evidence="4">
    <location>
        <begin position="310"/>
        <end position="344"/>
    </location>
</feature>
<reference evidence="9" key="2">
    <citation type="submission" date="2010-04" db="EMBL/GenBank/DDBJ databases">
        <authorList>
            <person name="Buell R."/>
            <person name="Hamilton J."/>
            <person name="Hostetler J."/>
        </authorList>
    </citation>
    <scope>NUCLEOTIDE SEQUENCE [LARGE SCALE GENOMIC DNA]</scope>
    <source>
        <strain evidence="9">DAOM:BR144</strain>
    </source>
</reference>
<evidence type="ECO:0000256" key="2">
    <source>
        <dbReference type="ARBA" id="ARBA00023054"/>
    </source>
</evidence>
<feature type="compositionally biased region" description="Low complexity" evidence="5">
    <location>
        <begin position="629"/>
        <end position="640"/>
    </location>
</feature>
<evidence type="ECO:0000256" key="4">
    <source>
        <dbReference type="SAM" id="Coils"/>
    </source>
</evidence>
<feature type="domain" description="Nucleoprotein TPR/MLP1-2" evidence="6">
    <location>
        <begin position="1019"/>
        <end position="1144"/>
    </location>
</feature>
<feature type="coiled-coil region" evidence="4">
    <location>
        <begin position="966"/>
        <end position="1148"/>
    </location>
</feature>
<feature type="coiled-coil region" evidence="4">
    <location>
        <begin position="108"/>
        <end position="136"/>
    </location>
</feature>
<feature type="compositionally biased region" description="Polar residues" evidence="5">
    <location>
        <begin position="1239"/>
        <end position="1257"/>
    </location>
</feature>
<comment type="subcellular location">
    <subcellularLocation>
        <location evidence="1">Nucleus</location>
    </subcellularLocation>
</comment>
<dbReference type="GO" id="GO:0005643">
    <property type="term" value="C:nuclear pore"/>
    <property type="evidence" value="ECO:0007669"/>
    <property type="project" value="TreeGrafter"/>
</dbReference>
<dbReference type="Pfam" id="PF25785">
    <property type="entry name" value="TPR"/>
    <property type="match status" value="1"/>
</dbReference>
<dbReference type="Gene3D" id="1.10.287.1490">
    <property type="match status" value="1"/>
</dbReference>
<dbReference type="VEuPathDB" id="FungiDB:PYU1_G012383"/>
<evidence type="ECO:0000256" key="1">
    <source>
        <dbReference type="ARBA" id="ARBA00004123"/>
    </source>
</evidence>